<keyword evidence="2" id="KW-0378">Hydrolase</keyword>
<evidence type="ECO:0000313" key="7">
    <source>
        <dbReference type="Proteomes" id="UP001152562"/>
    </source>
</evidence>
<evidence type="ECO:0000313" key="6">
    <source>
        <dbReference type="EMBL" id="CAH4030793.1"/>
    </source>
</evidence>
<keyword evidence="5" id="KW-0326">Glycosidase</keyword>
<dbReference type="Gene3D" id="3.40.1790.10">
    <property type="entry name" value="Indigoidine synthase domain"/>
    <property type="match status" value="2"/>
</dbReference>
<dbReference type="GO" id="GO:0005737">
    <property type="term" value="C:cytoplasm"/>
    <property type="evidence" value="ECO:0007669"/>
    <property type="project" value="TreeGrafter"/>
</dbReference>
<evidence type="ECO:0000256" key="5">
    <source>
        <dbReference type="ARBA" id="ARBA00023295"/>
    </source>
</evidence>
<dbReference type="EMBL" id="CALOZG010000011">
    <property type="protein sequence ID" value="CAH4030793.1"/>
    <property type="molecule type" value="Genomic_DNA"/>
</dbReference>
<dbReference type="GO" id="GO:0046872">
    <property type="term" value="F:metal ion binding"/>
    <property type="evidence" value="ECO:0007669"/>
    <property type="project" value="UniProtKB-KW"/>
</dbReference>
<comment type="caution">
    <text evidence="6">The sequence shown here is derived from an EMBL/GenBank/DDBJ whole genome shotgun (WGS) entry which is preliminary data.</text>
</comment>
<dbReference type="GO" id="GO:0004730">
    <property type="term" value="F:pseudouridylate synthase activity"/>
    <property type="evidence" value="ECO:0007669"/>
    <property type="project" value="InterPro"/>
</dbReference>
<dbReference type="Pfam" id="PF04227">
    <property type="entry name" value="Indigoidine_A"/>
    <property type="match status" value="2"/>
</dbReference>
<evidence type="ECO:0008006" key="8">
    <source>
        <dbReference type="Google" id="ProtNLM"/>
    </source>
</evidence>
<dbReference type="SUPFAM" id="SSF110581">
    <property type="entry name" value="Indigoidine synthase A-like"/>
    <property type="match status" value="2"/>
</dbReference>
<proteinExistence type="inferred from homology"/>
<dbReference type="InterPro" id="IPR022830">
    <property type="entry name" value="Indigdn_synthA-like"/>
</dbReference>
<gene>
    <name evidence="6" type="ORF">PIBRA_LOCUS7401</name>
</gene>
<keyword evidence="3" id="KW-0464">Manganese</keyword>
<keyword evidence="7" id="KW-1185">Reference proteome</keyword>
<name>A0A9P0XDH0_PIEBR</name>
<reference evidence="6" key="1">
    <citation type="submission" date="2022-05" db="EMBL/GenBank/DDBJ databases">
        <authorList>
            <person name="Okamura Y."/>
        </authorList>
    </citation>
    <scope>NUCLEOTIDE SEQUENCE</scope>
</reference>
<sequence>MASLLKISKHSLTLIRRYCTPLIYSDEVRTAKNDNKPIVALESTIITHGMPYPKNLETAMEVEDIIRKQGAVPATIAILKGQLTIGLTRTQLEYLAQAKDVIKASRRDLAMVVAGKQDGATTVAGTIISAELADIPVFVTGGIGGVHRDGEKTLDVSADLTELGRSKTLVVCSGAKSILDIGRTLEYLETQGVTVCAFGESKQFPAFYTRRSGFEAPYNVVDAEHAASVLHAARSLHLSSGIVVAVPVPEESAMDGKEFESFKLMLDMLPENGIYASNLSSGIVVAVPVPEESAMDGKEFESFKLMLDMLPENGIYASNLSSGIVVAVPVPEESAMDEKKIGTAISNALRNANDKGVRGKEITPFLLAAVSAATGGASLNTNIALIKNNAKVGADISIHYQKLRINAPIQSRRLHTSCRHMSDVLVIGGANVDRTYRITEEKIQVSEVLGCG</sequence>
<dbReference type="PANTHER" id="PTHR42909">
    <property type="entry name" value="ZGC:136858"/>
    <property type="match status" value="1"/>
</dbReference>
<dbReference type="Proteomes" id="UP001152562">
    <property type="component" value="Unassembled WGS sequence"/>
</dbReference>
<evidence type="ECO:0000256" key="4">
    <source>
        <dbReference type="ARBA" id="ARBA00023239"/>
    </source>
</evidence>
<keyword evidence="1" id="KW-0479">Metal-binding</keyword>
<organism evidence="6 7">
    <name type="scientific">Pieris brassicae</name>
    <name type="common">White butterfly</name>
    <name type="synonym">Large white butterfly</name>
    <dbReference type="NCBI Taxonomy" id="7116"/>
    <lineage>
        <taxon>Eukaryota</taxon>
        <taxon>Metazoa</taxon>
        <taxon>Ecdysozoa</taxon>
        <taxon>Arthropoda</taxon>
        <taxon>Hexapoda</taxon>
        <taxon>Insecta</taxon>
        <taxon>Pterygota</taxon>
        <taxon>Neoptera</taxon>
        <taxon>Endopterygota</taxon>
        <taxon>Lepidoptera</taxon>
        <taxon>Glossata</taxon>
        <taxon>Ditrysia</taxon>
        <taxon>Papilionoidea</taxon>
        <taxon>Pieridae</taxon>
        <taxon>Pierinae</taxon>
        <taxon>Pieris</taxon>
    </lineage>
</organism>
<dbReference type="AlphaFoldDB" id="A0A9P0XDH0"/>
<dbReference type="InterPro" id="IPR007342">
    <property type="entry name" value="PsuG"/>
</dbReference>
<accession>A0A9P0XDH0</accession>
<evidence type="ECO:0000256" key="2">
    <source>
        <dbReference type="ARBA" id="ARBA00022801"/>
    </source>
</evidence>
<protein>
    <recommendedName>
        <fullName evidence="8">Carbohydrate kinase PfkB domain-containing protein</fullName>
    </recommendedName>
</protein>
<dbReference type="PANTHER" id="PTHR42909:SF1">
    <property type="entry name" value="CARBOHYDRATE KINASE PFKB DOMAIN-CONTAINING PROTEIN"/>
    <property type="match status" value="1"/>
</dbReference>
<evidence type="ECO:0000256" key="3">
    <source>
        <dbReference type="ARBA" id="ARBA00023211"/>
    </source>
</evidence>
<keyword evidence="4" id="KW-0456">Lyase</keyword>
<evidence type="ECO:0000256" key="1">
    <source>
        <dbReference type="ARBA" id="ARBA00022723"/>
    </source>
</evidence>
<dbReference type="HAMAP" id="MF_01876">
    <property type="entry name" value="PsiMP_glycosidase"/>
    <property type="match status" value="1"/>
</dbReference>
<dbReference type="GO" id="GO:0016798">
    <property type="term" value="F:hydrolase activity, acting on glycosyl bonds"/>
    <property type="evidence" value="ECO:0007669"/>
    <property type="project" value="UniProtKB-KW"/>
</dbReference>